<dbReference type="GO" id="GO:0051287">
    <property type="term" value="F:NAD binding"/>
    <property type="evidence" value="ECO:0007669"/>
    <property type="project" value="UniProtKB-UniRule"/>
</dbReference>
<dbReference type="CDD" id="cd04902">
    <property type="entry name" value="ACT_3PGDH-xct"/>
    <property type="match status" value="1"/>
</dbReference>
<keyword evidence="5 11" id="KW-0028">Amino-acid biosynthesis</keyword>
<comment type="similarity">
    <text evidence="3 11">Belongs to the D-isomer specific 2-hydroxyacid dehydrogenase family.</text>
</comment>
<evidence type="ECO:0000256" key="3">
    <source>
        <dbReference type="ARBA" id="ARBA00005854"/>
    </source>
</evidence>
<evidence type="ECO:0000256" key="8">
    <source>
        <dbReference type="ARBA" id="ARBA00023299"/>
    </source>
</evidence>
<evidence type="ECO:0000313" key="14">
    <source>
        <dbReference type="Proteomes" id="UP000078148"/>
    </source>
</evidence>
<reference evidence="14" key="1">
    <citation type="submission" date="2015-10" db="EMBL/GenBank/DDBJ databases">
        <title>Genome of Paenibacillus bovis sp. nov.</title>
        <authorList>
            <person name="Wu Z."/>
            <person name="Gao C."/>
            <person name="Liu Z."/>
            <person name="Zheng H."/>
        </authorList>
    </citation>
    <scope>NUCLEOTIDE SEQUENCE [LARGE SCALE GENOMIC DNA]</scope>
    <source>
        <strain evidence="14">BD3526</strain>
    </source>
</reference>
<dbReference type="AlphaFoldDB" id="A0A172ZIK8"/>
<dbReference type="PANTHER" id="PTHR42789:SF1">
    <property type="entry name" value="D-ISOMER SPECIFIC 2-HYDROXYACID DEHYDROGENASE FAMILY PROTEIN (AFU_ORTHOLOGUE AFUA_6G10090)"/>
    <property type="match status" value="1"/>
</dbReference>
<accession>A0A172ZIK8</accession>
<dbReference type="InterPro" id="IPR036291">
    <property type="entry name" value="NAD(P)-bd_dom_sf"/>
</dbReference>
<dbReference type="Pfam" id="PF19304">
    <property type="entry name" value="PGDH_inter"/>
    <property type="match status" value="1"/>
</dbReference>
<dbReference type="InterPro" id="IPR045865">
    <property type="entry name" value="ACT-like_dom_sf"/>
</dbReference>
<dbReference type="InterPro" id="IPR006139">
    <property type="entry name" value="D-isomer_2_OHA_DH_cat_dom"/>
</dbReference>
<evidence type="ECO:0000256" key="6">
    <source>
        <dbReference type="ARBA" id="ARBA00023002"/>
    </source>
</evidence>
<evidence type="ECO:0000313" key="13">
    <source>
        <dbReference type="EMBL" id="ANF97475.1"/>
    </source>
</evidence>
<evidence type="ECO:0000256" key="9">
    <source>
        <dbReference type="ARBA" id="ARBA00048126"/>
    </source>
</evidence>
<dbReference type="FunFam" id="3.30.1330.90:FF:000003">
    <property type="entry name" value="D-3-phosphoglycerate dehydrogenase"/>
    <property type="match status" value="1"/>
</dbReference>
<dbReference type="Pfam" id="PF01842">
    <property type="entry name" value="ACT"/>
    <property type="match status" value="1"/>
</dbReference>
<dbReference type="KEGG" id="pbv:AR543_16650"/>
<keyword evidence="7 11" id="KW-0520">NAD</keyword>
<dbReference type="PROSITE" id="PS00065">
    <property type="entry name" value="D_2_HYDROXYACID_DH_1"/>
    <property type="match status" value="1"/>
</dbReference>
<dbReference type="SUPFAM" id="SSF55021">
    <property type="entry name" value="ACT-like"/>
    <property type="match status" value="1"/>
</dbReference>
<dbReference type="InterPro" id="IPR002912">
    <property type="entry name" value="ACT_dom"/>
</dbReference>
<dbReference type="Pfam" id="PF00389">
    <property type="entry name" value="2-Hacid_dh"/>
    <property type="match status" value="1"/>
</dbReference>
<dbReference type="EC" id="1.1.1.95" evidence="11"/>
<dbReference type="InterPro" id="IPR045626">
    <property type="entry name" value="PGDH_ASB_dom"/>
</dbReference>
<dbReference type="EMBL" id="CP013023">
    <property type="protein sequence ID" value="ANF97475.1"/>
    <property type="molecule type" value="Genomic_DNA"/>
</dbReference>
<comment type="catalytic activity">
    <reaction evidence="10 11">
        <text>(2R)-3-phosphoglycerate + NAD(+) = 3-phosphooxypyruvate + NADH + H(+)</text>
        <dbReference type="Rhea" id="RHEA:12641"/>
        <dbReference type="ChEBI" id="CHEBI:15378"/>
        <dbReference type="ChEBI" id="CHEBI:18110"/>
        <dbReference type="ChEBI" id="CHEBI:57540"/>
        <dbReference type="ChEBI" id="CHEBI:57945"/>
        <dbReference type="ChEBI" id="CHEBI:58272"/>
        <dbReference type="EC" id="1.1.1.95"/>
    </reaction>
</comment>
<dbReference type="PROSITE" id="PS00671">
    <property type="entry name" value="D_2_HYDROXYACID_DH_3"/>
    <property type="match status" value="1"/>
</dbReference>
<dbReference type="InterPro" id="IPR029009">
    <property type="entry name" value="ASB_dom_sf"/>
</dbReference>
<organism evidence="13 14">
    <name type="scientific">Paenibacillus bovis</name>
    <dbReference type="NCBI Taxonomy" id="1616788"/>
    <lineage>
        <taxon>Bacteria</taxon>
        <taxon>Bacillati</taxon>
        <taxon>Bacillota</taxon>
        <taxon>Bacilli</taxon>
        <taxon>Bacillales</taxon>
        <taxon>Paenibacillaceae</taxon>
        <taxon>Paenibacillus</taxon>
    </lineage>
</organism>
<dbReference type="Gene3D" id="3.30.1330.90">
    <property type="entry name" value="D-3-phosphoglycerate dehydrogenase, domain 3"/>
    <property type="match status" value="1"/>
</dbReference>
<evidence type="ECO:0000256" key="11">
    <source>
        <dbReference type="RuleBase" id="RU363003"/>
    </source>
</evidence>
<dbReference type="CDD" id="cd12173">
    <property type="entry name" value="PGDH_4"/>
    <property type="match status" value="1"/>
</dbReference>
<dbReference type="SUPFAM" id="SSF51735">
    <property type="entry name" value="NAD(P)-binding Rossmann-fold domains"/>
    <property type="match status" value="1"/>
</dbReference>
<dbReference type="Pfam" id="PF02826">
    <property type="entry name" value="2-Hacid_dh_C"/>
    <property type="match status" value="1"/>
</dbReference>
<dbReference type="Gene3D" id="3.30.70.260">
    <property type="match status" value="1"/>
</dbReference>
<evidence type="ECO:0000256" key="10">
    <source>
        <dbReference type="ARBA" id="ARBA00048731"/>
    </source>
</evidence>
<dbReference type="Proteomes" id="UP000078148">
    <property type="component" value="Chromosome"/>
</dbReference>
<dbReference type="GO" id="GO:0006564">
    <property type="term" value="P:L-serine biosynthetic process"/>
    <property type="evidence" value="ECO:0007669"/>
    <property type="project" value="UniProtKB-UniRule"/>
</dbReference>
<evidence type="ECO:0000256" key="1">
    <source>
        <dbReference type="ARBA" id="ARBA00003800"/>
    </source>
</evidence>
<dbReference type="InterPro" id="IPR006140">
    <property type="entry name" value="D-isomer_DH_NAD-bd"/>
</dbReference>
<dbReference type="RefSeq" id="WP_060535582.1">
    <property type="nucleotide sequence ID" value="NZ_CP013023.1"/>
</dbReference>
<keyword evidence="14" id="KW-1185">Reference proteome</keyword>
<proteinExistence type="inferred from homology"/>
<gene>
    <name evidence="13" type="ORF">AR543_16650</name>
</gene>
<dbReference type="STRING" id="1616788.AR543_16650"/>
<reference evidence="13 14" key="2">
    <citation type="journal article" date="2016" name="Int. J. Syst. Evol. Microbiol.">
        <title>Paenibacillus bovis sp. nov., isolated from raw yak (Bos grunniens) milk.</title>
        <authorList>
            <person name="Gao C."/>
            <person name="Han J."/>
            <person name="Liu Z."/>
            <person name="Xu X."/>
            <person name="Hang F."/>
            <person name="Wu Z."/>
        </authorList>
    </citation>
    <scope>NUCLEOTIDE SEQUENCE [LARGE SCALE GENOMIC DNA]</scope>
    <source>
        <strain evidence="13 14">BD3526</strain>
    </source>
</reference>
<dbReference type="PROSITE" id="PS51671">
    <property type="entry name" value="ACT"/>
    <property type="match status" value="1"/>
</dbReference>
<dbReference type="InterPro" id="IPR050857">
    <property type="entry name" value="D-2-hydroxyacid_DH"/>
</dbReference>
<dbReference type="SUPFAM" id="SSF143548">
    <property type="entry name" value="Serine metabolism enzymes domain"/>
    <property type="match status" value="1"/>
</dbReference>
<dbReference type="Gene3D" id="3.40.50.720">
    <property type="entry name" value="NAD(P)-binding Rossmann-like Domain"/>
    <property type="match status" value="2"/>
</dbReference>
<dbReference type="OrthoDB" id="9805416at2"/>
<evidence type="ECO:0000259" key="12">
    <source>
        <dbReference type="PROSITE" id="PS51671"/>
    </source>
</evidence>
<dbReference type="InterPro" id="IPR006236">
    <property type="entry name" value="PGDH"/>
</dbReference>
<sequence length="530" mass="57080">MFKVLVSDPISDLGIQQLMDASDITVDKKTGLSEDELTAIIGEYDALLVRSQTTVTAKIMEAATNLKVVGRAGVGVDNIDLEAATQRGIIVINAPDGNTITTCEHTFAMMMALARHIPQAYAKTINGTWDRKSFLGVELRNKTLGVLGMGRIGSEVAKRAKAFGMDILGYDPFLTQERADKMGVKLASVDDILKNADFMTVHTPLTPETKHMISTPQFQIMKKGMRIVNCARGGVVDELALVAAIDEGIVAGAAFDVFESEPPQADHPFLNHPNIIVTPHLGASTVEAQENVAIDVSEQVLHILRDEPFKNAVNMPPVAASVMNKLQPYFGLGEKLGSFAAQISVQAIQEIRIDYAGDLSEVDTQPLTRYILKGILSRHLGSEANIVNSLHLAKVRDLNVIVTSAPSTKGFTNLITVSLKGQDGSEQRISGTLLSGYGERIVRINDYSVDVLPAGHQILVSHTDKPGIIGNVGSLLGQKDVNIASMQVGRKIEGGEAIMILTVDKDVPKQVLVELTNLPNLKTAQEVVLA</sequence>
<dbReference type="UniPathway" id="UPA00135">
    <property type="reaction ID" value="UER00196"/>
</dbReference>
<evidence type="ECO:0000256" key="5">
    <source>
        <dbReference type="ARBA" id="ARBA00022605"/>
    </source>
</evidence>
<comment type="pathway">
    <text evidence="2 11">Amino-acid biosynthesis; L-serine biosynthesis; L-serine from 3-phospho-D-glycerate: step 1/3.</text>
</comment>
<dbReference type="FunFam" id="3.40.50.720:FF:000021">
    <property type="entry name" value="D-3-phosphoglycerate dehydrogenase"/>
    <property type="match status" value="1"/>
</dbReference>
<dbReference type="NCBIfam" id="TIGR01327">
    <property type="entry name" value="PGDH"/>
    <property type="match status" value="1"/>
</dbReference>
<keyword evidence="6 11" id="KW-0560">Oxidoreductase</keyword>
<name>A0A172ZIK8_9BACL</name>
<dbReference type="PANTHER" id="PTHR42789">
    <property type="entry name" value="D-ISOMER SPECIFIC 2-HYDROXYACID DEHYDROGENASE FAMILY PROTEIN (AFU_ORTHOLOGUE AFUA_6G10090)"/>
    <property type="match status" value="1"/>
</dbReference>
<dbReference type="SUPFAM" id="SSF52283">
    <property type="entry name" value="Formate/glycerate dehydrogenase catalytic domain-like"/>
    <property type="match status" value="1"/>
</dbReference>
<feature type="domain" description="ACT" evidence="12">
    <location>
        <begin position="457"/>
        <end position="530"/>
    </location>
</feature>
<dbReference type="GO" id="GO:0004617">
    <property type="term" value="F:phosphoglycerate dehydrogenase activity"/>
    <property type="evidence" value="ECO:0007669"/>
    <property type="project" value="UniProtKB-UniRule"/>
</dbReference>
<evidence type="ECO:0000256" key="2">
    <source>
        <dbReference type="ARBA" id="ARBA00005216"/>
    </source>
</evidence>
<dbReference type="InterPro" id="IPR029753">
    <property type="entry name" value="D-isomer_DH_CS"/>
</dbReference>
<dbReference type="FunFam" id="3.30.70.260:FF:000008">
    <property type="entry name" value="D-3-phosphoglycerate dehydrogenase, chloroplastic"/>
    <property type="match status" value="1"/>
</dbReference>
<protein>
    <recommendedName>
        <fullName evidence="4 11">D-3-phosphoglycerate dehydrogenase</fullName>
        <ecNumber evidence="11">1.1.1.95</ecNumber>
    </recommendedName>
</protein>
<comment type="function">
    <text evidence="1">Catalyzes the reversible oxidation of 3-phospho-D-glycerate to 3-phosphonooxypyruvate, the first step of the phosphorylated L-serine biosynthesis pathway. Also catalyzes the reversible oxidation of 2-hydroxyglutarate to 2-oxoglutarate.</text>
</comment>
<comment type="catalytic activity">
    <reaction evidence="9">
        <text>(R)-2-hydroxyglutarate + NAD(+) = 2-oxoglutarate + NADH + H(+)</text>
        <dbReference type="Rhea" id="RHEA:49612"/>
        <dbReference type="ChEBI" id="CHEBI:15378"/>
        <dbReference type="ChEBI" id="CHEBI:15801"/>
        <dbReference type="ChEBI" id="CHEBI:16810"/>
        <dbReference type="ChEBI" id="CHEBI:57540"/>
        <dbReference type="ChEBI" id="CHEBI:57945"/>
        <dbReference type="EC" id="1.1.1.399"/>
    </reaction>
</comment>
<keyword evidence="8 11" id="KW-0718">Serine biosynthesis</keyword>
<dbReference type="InterPro" id="IPR029752">
    <property type="entry name" value="D-isomer_DH_CS1"/>
</dbReference>
<evidence type="ECO:0000256" key="4">
    <source>
        <dbReference type="ARBA" id="ARBA00021582"/>
    </source>
</evidence>
<evidence type="ECO:0000256" key="7">
    <source>
        <dbReference type="ARBA" id="ARBA00023027"/>
    </source>
</evidence>